<sequence length="79" mass="8554">MSAALRSAWQSVVQTKRAYLNPHEDFGRANIFRAALATYIGAFVLFKWNKSSKAAAIKAEQKAEKEAATKAALAKAGVL</sequence>
<keyword evidence="1" id="KW-0812">Transmembrane</keyword>
<dbReference type="WBParaSite" id="Pan_g1736.t1">
    <property type="protein sequence ID" value="Pan_g1736.t1"/>
    <property type="gene ID" value="Pan_g1736"/>
</dbReference>
<evidence type="ECO:0000256" key="1">
    <source>
        <dbReference type="SAM" id="Phobius"/>
    </source>
</evidence>
<organism evidence="2 3">
    <name type="scientific">Panagrellus redivivus</name>
    <name type="common">Microworm</name>
    <dbReference type="NCBI Taxonomy" id="6233"/>
    <lineage>
        <taxon>Eukaryota</taxon>
        <taxon>Metazoa</taxon>
        <taxon>Ecdysozoa</taxon>
        <taxon>Nematoda</taxon>
        <taxon>Chromadorea</taxon>
        <taxon>Rhabditida</taxon>
        <taxon>Tylenchina</taxon>
        <taxon>Panagrolaimomorpha</taxon>
        <taxon>Panagrolaimoidea</taxon>
        <taxon>Panagrolaimidae</taxon>
        <taxon>Panagrellus</taxon>
    </lineage>
</organism>
<name>A0A7E4ZU31_PANRE</name>
<protein>
    <submittedName>
        <fullName evidence="3">ATP synthase subunit e, mitochondrial</fullName>
    </submittedName>
</protein>
<accession>A0A7E4ZU31</accession>
<evidence type="ECO:0000313" key="2">
    <source>
        <dbReference type="Proteomes" id="UP000492821"/>
    </source>
</evidence>
<keyword evidence="1" id="KW-1133">Transmembrane helix</keyword>
<dbReference type="AlphaFoldDB" id="A0A7E4ZU31"/>
<reference evidence="2" key="1">
    <citation type="journal article" date="2013" name="Genetics">
        <title>The draft genome and transcriptome of Panagrellus redivivus are shaped by the harsh demands of a free-living lifestyle.</title>
        <authorList>
            <person name="Srinivasan J."/>
            <person name="Dillman A.R."/>
            <person name="Macchietto M.G."/>
            <person name="Heikkinen L."/>
            <person name="Lakso M."/>
            <person name="Fracchia K.M."/>
            <person name="Antoshechkin I."/>
            <person name="Mortazavi A."/>
            <person name="Wong G."/>
            <person name="Sternberg P.W."/>
        </authorList>
    </citation>
    <scope>NUCLEOTIDE SEQUENCE [LARGE SCALE GENOMIC DNA]</scope>
    <source>
        <strain evidence="2">MT8872</strain>
    </source>
</reference>
<dbReference type="Proteomes" id="UP000492821">
    <property type="component" value="Unassembled WGS sequence"/>
</dbReference>
<proteinExistence type="predicted"/>
<keyword evidence="1" id="KW-0472">Membrane</keyword>
<feature type="transmembrane region" description="Helical" evidence="1">
    <location>
        <begin position="31"/>
        <end position="48"/>
    </location>
</feature>
<reference evidence="3" key="2">
    <citation type="submission" date="2020-10" db="UniProtKB">
        <authorList>
            <consortium name="WormBaseParasite"/>
        </authorList>
    </citation>
    <scope>IDENTIFICATION</scope>
</reference>
<evidence type="ECO:0000313" key="3">
    <source>
        <dbReference type="WBParaSite" id="Pan_g1736.t1"/>
    </source>
</evidence>
<keyword evidence="2" id="KW-1185">Reference proteome</keyword>